<dbReference type="AlphaFoldDB" id="A0A2U1NAI8"/>
<evidence type="ECO:0000256" key="5">
    <source>
        <dbReference type="RuleBase" id="RU003718"/>
    </source>
</evidence>
<evidence type="ECO:0000313" key="7">
    <source>
        <dbReference type="EMBL" id="PWA70520.1"/>
    </source>
</evidence>
<keyword evidence="2 5" id="KW-0328">Glycosyltransferase</keyword>
<dbReference type="OrthoDB" id="5835829at2759"/>
<dbReference type="InterPro" id="IPR002213">
    <property type="entry name" value="UDP_glucos_trans"/>
</dbReference>
<organism evidence="7 8">
    <name type="scientific">Artemisia annua</name>
    <name type="common">Sweet wormwood</name>
    <dbReference type="NCBI Taxonomy" id="35608"/>
    <lineage>
        <taxon>Eukaryota</taxon>
        <taxon>Viridiplantae</taxon>
        <taxon>Streptophyta</taxon>
        <taxon>Embryophyta</taxon>
        <taxon>Tracheophyta</taxon>
        <taxon>Spermatophyta</taxon>
        <taxon>Magnoliopsida</taxon>
        <taxon>eudicotyledons</taxon>
        <taxon>Gunneridae</taxon>
        <taxon>Pentapetalae</taxon>
        <taxon>asterids</taxon>
        <taxon>campanulids</taxon>
        <taxon>Asterales</taxon>
        <taxon>Asteraceae</taxon>
        <taxon>Asteroideae</taxon>
        <taxon>Anthemideae</taxon>
        <taxon>Artemisiinae</taxon>
        <taxon>Artemisia</taxon>
    </lineage>
</organism>
<keyword evidence="8" id="KW-1185">Reference proteome</keyword>
<gene>
    <name evidence="7" type="ORF">CTI12_AA287900</name>
</gene>
<dbReference type="Pfam" id="PF00201">
    <property type="entry name" value="UDPGT"/>
    <property type="match status" value="1"/>
</dbReference>
<accession>A0A2U1NAI8</accession>
<comment type="similarity">
    <text evidence="1 5">Belongs to the UDP-glycosyltransferase family.</text>
</comment>
<protein>
    <recommendedName>
        <fullName evidence="6">Glycosyltransferase</fullName>
        <ecNumber evidence="6">2.4.1.-</ecNumber>
    </recommendedName>
</protein>
<dbReference type="EMBL" id="PKPP01003224">
    <property type="protein sequence ID" value="PWA70520.1"/>
    <property type="molecule type" value="Genomic_DNA"/>
</dbReference>
<dbReference type="STRING" id="35608.A0A2U1NAI8"/>
<comment type="function">
    <text evidence="4">May glycosylate diterpenes or flavonols in leaves.</text>
</comment>
<evidence type="ECO:0000256" key="3">
    <source>
        <dbReference type="ARBA" id="ARBA00022679"/>
    </source>
</evidence>
<dbReference type="Gene3D" id="3.40.50.2000">
    <property type="entry name" value="Glycogen Phosphorylase B"/>
    <property type="match status" value="2"/>
</dbReference>
<dbReference type="CDD" id="cd03784">
    <property type="entry name" value="GT1_Gtf-like"/>
    <property type="match status" value="1"/>
</dbReference>
<evidence type="ECO:0000256" key="2">
    <source>
        <dbReference type="ARBA" id="ARBA00022676"/>
    </source>
</evidence>
<dbReference type="GO" id="GO:0035251">
    <property type="term" value="F:UDP-glucosyltransferase activity"/>
    <property type="evidence" value="ECO:0007669"/>
    <property type="project" value="InterPro"/>
</dbReference>
<dbReference type="InterPro" id="IPR035595">
    <property type="entry name" value="UDP_glycos_trans_CS"/>
</dbReference>
<dbReference type="InterPro" id="IPR050481">
    <property type="entry name" value="UDP-glycosyltransf_plant"/>
</dbReference>
<evidence type="ECO:0000313" key="8">
    <source>
        <dbReference type="Proteomes" id="UP000245207"/>
    </source>
</evidence>
<dbReference type="SUPFAM" id="SSF53756">
    <property type="entry name" value="UDP-Glycosyltransferase/glycogen phosphorylase"/>
    <property type="match status" value="1"/>
</dbReference>
<dbReference type="FunFam" id="3.40.50.2000:FF:000080">
    <property type="entry name" value="Glycosyltransferase"/>
    <property type="match status" value="1"/>
</dbReference>
<name>A0A2U1NAI8_ARTAN</name>
<sequence>MTTLELVFIPSPGAGHLPPTVELAKLLLDHDQRLSVTIIIMNLPFEAEQVTETPISTPRLNFIYVANEDSSKDLISPHTFMSAFLEHQKPKLKNIIRDITESDSVRLVGFIVDMFCIAMIDVANEFGVPTYVYFTSSASALGLMFHLQAKCDDEEYDVTDLKDSDLMLSIPSYVKPIPAKLLPSVLFDKQGGSKMFIDLAKKFRESEGIIINSFQELESHGLEFLIKGDPNIPPVFPVGPILNLKNTKNDGKTTDIMAWLDNQPKSSVVFLCFGSMGSFGEKQVKEIAVALERSEHRFLWSLRRPPSKEVMRLPEEYENFKEVLPEGFLECTSNLGKVIGWAPQTSVLSHPSLGGFVSHCGWNSTLESIWFGVPVAAWPLYAEQQINAFQLVMELGIAAEIKIDYKSNIGPGGGSNEMLVKADEIESGIRRLMNDDDMRRNVKEMKHMSRLTVTEGGSSYASIKRFIELVITNTPWTLCREIVIMDQLVVGIDFSLVAERYMHDGMYRLRLAEELGCEGVIKINNES</sequence>
<dbReference type="EC" id="2.4.1.-" evidence="6"/>
<evidence type="ECO:0000256" key="6">
    <source>
        <dbReference type="RuleBase" id="RU362057"/>
    </source>
</evidence>
<dbReference type="Proteomes" id="UP000245207">
    <property type="component" value="Unassembled WGS sequence"/>
</dbReference>
<reference evidence="7 8" key="1">
    <citation type="journal article" date="2018" name="Mol. Plant">
        <title>The genome of Artemisia annua provides insight into the evolution of Asteraceae family and artemisinin biosynthesis.</title>
        <authorList>
            <person name="Shen Q."/>
            <person name="Zhang L."/>
            <person name="Liao Z."/>
            <person name="Wang S."/>
            <person name="Yan T."/>
            <person name="Shi P."/>
            <person name="Liu M."/>
            <person name="Fu X."/>
            <person name="Pan Q."/>
            <person name="Wang Y."/>
            <person name="Lv Z."/>
            <person name="Lu X."/>
            <person name="Zhang F."/>
            <person name="Jiang W."/>
            <person name="Ma Y."/>
            <person name="Chen M."/>
            <person name="Hao X."/>
            <person name="Li L."/>
            <person name="Tang Y."/>
            <person name="Lv G."/>
            <person name="Zhou Y."/>
            <person name="Sun X."/>
            <person name="Brodelius P.E."/>
            <person name="Rose J.K.C."/>
            <person name="Tang K."/>
        </authorList>
    </citation>
    <scope>NUCLEOTIDE SEQUENCE [LARGE SCALE GENOMIC DNA]</scope>
    <source>
        <strain evidence="8">cv. Huhao1</strain>
        <tissue evidence="7">Leaf</tissue>
    </source>
</reference>
<comment type="caution">
    <text evidence="7">The sequence shown here is derived from an EMBL/GenBank/DDBJ whole genome shotgun (WGS) entry which is preliminary data.</text>
</comment>
<dbReference type="PROSITE" id="PS00375">
    <property type="entry name" value="UDPGT"/>
    <property type="match status" value="1"/>
</dbReference>
<proteinExistence type="inferred from homology"/>
<dbReference type="PANTHER" id="PTHR48048:SF72">
    <property type="entry name" value="GLYCOSYLTRANSFERASE"/>
    <property type="match status" value="1"/>
</dbReference>
<evidence type="ECO:0000256" key="4">
    <source>
        <dbReference type="ARBA" id="ARBA00053747"/>
    </source>
</evidence>
<dbReference type="FunFam" id="3.40.50.2000:FF:000056">
    <property type="entry name" value="Glycosyltransferase"/>
    <property type="match status" value="1"/>
</dbReference>
<dbReference type="PANTHER" id="PTHR48048">
    <property type="entry name" value="GLYCOSYLTRANSFERASE"/>
    <property type="match status" value="1"/>
</dbReference>
<keyword evidence="3 5" id="KW-0808">Transferase</keyword>
<evidence type="ECO:0000256" key="1">
    <source>
        <dbReference type="ARBA" id="ARBA00009995"/>
    </source>
</evidence>